<dbReference type="EMBL" id="BK016005">
    <property type="protein sequence ID" value="DAF89245.1"/>
    <property type="molecule type" value="Genomic_DNA"/>
</dbReference>
<keyword evidence="1" id="KW-0540">Nuclease</keyword>
<evidence type="ECO:0000313" key="1">
    <source>
        <dbReference type="EMBL" id="DAF89245.1"/>
    </source>
</evidence>
<dbReference type="InterPro" id="IPR011604">
    <property type="entry name" value="PDDEXK-like_dom_sf"/>
</dbReference>
<dbReference type="GO" id="GO:0004527">
    <property type="term" value="F:exonuclease activity"/>
    <property type="evidence" value="ECO:0007669"/>
    <property type="project" value="UniProtKB-KW"/>
</dbReference>
<accession>A0A8S5U493</accession>
<proteinExistence type="predicted"/>
<organism evidence="1">
    <name type="scientific">Siphoviridae sp. ct6GI21</name>
    <dbReference type="NCBI Taxonomy" id="2825340"/>
    <lineage>
        <taxon>Viruses</taxon>
        <taxon>Duplodnaviria</taxon>
        <taxon>Heunggongvirae</taxon>
        <taxon>Uroviricota</taxon>
        <taxon>Caudoviricetes</taxon>
    </lineage>
</organism>
<keyword evidence="1" id="KW-0269">Exonuclease</keyword>
<name>A0A8S5U493_9CAUD</name>
<sequence>MSRRLLNLINNNQPQLPANKKFLADVMSCIERMEQEGRRKGSNYYKPSSLHCMRNMYFTRTKAPQDPETIEYNSTGMADTGTARHEALQNALLNMQKMGYDWKYLDVAEYVKEKQKFGKCKSLIVKGTQGAETHLIDTALNLSFRCDGIIRRVSTNEDFLWEFKNVVSFKYNQLDNHCLEQHHNQVICYCTVLDLDKAFVMYENRDICTLEVPEVFEVTQDMKNWLCNYILECEGYVERMIAPPKTEDTSNCRWCRYKSICRKVG</sequence>
<dbReference type="Gene3D" id="3.90.320.10">
    <property type="match status" value="1"/>
</dbReference>
<reference evidence="1" key="1">
    <citation type="journal article" date="2021" name="Proc. Natl. Acad. Sci. U.S.A.">
        <title>A Catalog of Tens of Thousands of Viruses from Human Metagenomes Reveals Hidden Associations with Chronic Diseases.</title>
        <authorList>
            <person name="Tisza M.J."/>
            <person name="Buck C.B."/>
        </authorList>
    </citation>
    <scope>NUCLEOTIDE SEQUENCE</scope>
    <source>
        <strain evidence="1">Ct6GI21</strain>
    </source>
</reference>
<keyword evidence="1" id="KW-0378">Hydrolase</keyword>
<protein>
    <submittedName>
        <fullName evidence="1">Exonuclease</fullName>
    </submittedName>
</protein>